<dbReference type="Proteomes" id="UP000322225">
    <property type="component" value="Chromosome 6"/>
</dbReference>
<evidence type="ECO:0000313" key="2">
    <source>
        <dbReference type="EMBL" id="WWD18929.1"/>
    </source>
</evidence>
<organism evidence="2 3">
    <name type="scientific">Kwoniella shandongensis</name>
    <dbReference type="NCBI Taxonomy" id="1734106"/>
    <lineage>
        <taxon>Eukaryota</taxon>
        <taxon>Fungi</taxon>
        <taxon>Dikarya</taxon>
        <taxon>Basidiomycota</taxon>
        <taxon>Agaricomycotina</taxon>
        <taxon>Tremellomycetes</taxon>
        <taxon>Tremellales</taxon>
        <taxon>Cryptococcaceae</taxon>
        <taxon>Kwoniella</taxon>
    </lineage>
</organism>
<name>A0AAJ8LKU6_9TREE</name>
<accession>A0AAJ8LKU6</accession>
<gene>
    <name evidence="2" type="ORF">CI109_103385</name>
</gene>
<dbReference type="AlphaFoldDB" id="A0AAJ8LKU6"/>
<evidence type="ECO:0008006" key="4">
    <source>
        <dbReference type="Google" id="ProtNLM"/>
    </source>
</evidence>
<protein>
    <recommendedName>
        <fullName evidence="4">Cysteine-rich transmembrane CYSTM domain-containing protein</fullName>
    </recommendedName>
</protein>
<evidence type="ECO:0000313" key="3">
    <source>
        <dbReference type="Proteomes" id="UP000322225"/>
    </source>
</evidence>
<dbReference type="GeneID" id="43589763"/>
<feature type="region of interest" description="Disordered" evidence="1">
    <location>
        <begin position="52"/>
        <end position="109"/>
    </location>
</feature>
<dbReference type="EMBL" id="CP144056">
    <property type="protein sequence ID" value="WWD18929.1"/>
    <property type="molecule type" value="Genomic_DNA"/>
</dbReference>
<proteinExistence type="predicted"/>
<dbReference type="KEGG" id="ksn:43589763"/>
<feature type="compositionally biased region" description="Polar residues" evidence="1">
    <location>
        <begin position="65"/>
        <end position="78"/>
    </location>
</feature>
<dbReference type="RefSeq" id="XP_065823361.1">
    <property type="nucleotide sequence ID" value="XM_065967289.1"/>
</dbReference>
<sequence length="119" mass="12608">MSAKDYYGNHTKAVRRFNGPNDFVIRPPPPSCSAVLILSAFAYLDNRDTANSLSTVNIPNKEDTASPNKDTVNPNKADTTPLLLSYPQPQPQPVYVQQQPQKSGGAGGAGCCACLAGGE</sequence>
<reference evidence="2" key="2">
    <citation type="submission" date="2024-01" db="EMBL/GenBank/DDBJ databases">
        <title>Comparative genomics of Cryptococcus and Kwoniella reveals pathogenesis evolution and contrasting modes of karyotype evolution via chromosome fusion or intercentromeric recombination.</title>
        <authorList>
            <person name="Coelho M.A."/>
            <person name="David-Palma M."/>
            <person name="Shea T."/>
            <person name="Bowers K."/>
            <person name="McGinley-Smith S."/>
            <person name="Mohammad A.W."/>
            <person name="Gnirke A."/>
            <person name="Yurkov A.M."/>
            <person name="Nowrousian M."/>
            <person name="Sun S."/>
            <person name="Cuomo C.A."/>
            <person name="Heitman J."/>
        </authorList>
    </citation>
    <scope>NUCLEOTIDE SEQUENCE</scope>
    <source>
        <strain evidence="2">CBS 12478</strain>
    </source>
</reference>
<keyword evidence="3" id="KW-1185">Reference proteome</keyword>
<reference evidence="2" key="1">
    <citation type="submission" date="2017-08" db="EMBL/GenBank/DDBJ databases">
        <authorList>
            <person name="Cuomo C."/>
            <person name="Billmyre B."/>
            <person name="Heitman J."/>
        </authorList>
    </citation>
    <scope>NUCLEOTIDE SEQUENCE</scope>
    <source>
        <strain evidence="2">CBS 12478</strain>
    </source>
</reference>
<evidence type="ECO:0000256" key="1">
    <source>
        <dbReference type="SAM" id="MobiDB-lite"/>
    </source>
</evidence>